<feature type="domain" description="HAMP" evidence="6">
    <location>
        <begin position="331"/>
        <end position="384"/>
    </location>
</feature>
<dbReference type="InterPro" id="IPR004090">
    <property type="entry name" value="Chemotax_Me-accpt_rcpt"/>
</dbReference>
<reference evidence="7 8" key="1">
    <citation type="journal article" date="2007" name="Appl. Environ. Microbiol.">
        <title>Rhizobial factors required for stem nodule maturation and maintenance in Sesbania rostrata-Azorhizobium caulinodans ORS571 symbiosis.</title>
        <authorList>
            <person name="Suzuki S."/>
            <person name="Aono T."/>
            <person name="Lee KB."/>
            <person name="Suzuki T."/>
            <person name="Liu CT."/>
            <person name="Miwa H."/>
            <person name="Wakao S."/>
            <person name="Iki T."/>
            <person name="Oyaizu H."/>
        </authorList>
    </citation>
    <scope>NUCLEOTIDE SEQUENCE [LARGE SCALE GENOMIC DNA]</scope>
    <source>
        <strain evidence="8">ATCC 43989 / DSM 5975 / JCM 20966 / LMG 6465 / NBRC 14845 / NCIMB 13405 / ORS 571</strain>
    </source>
</reference>
<dbReference type="SUPFAM" id="SSF58104">
    <property type="entry name" value="Methyl-accepting chemotaxis protein (MCP) signaling domain"/>
    <property type="match status" value="1"/>
</dbReference>
<dbReference type="CDD" id="cd06225">
    <property type="entry name" value="HAMP"/>
    <property type="match status" value="1"/>
</dbReference>
<dbReference type="AlphaFoldDB" id="A8IG98"/>
<dbReference type="Gene3D" id="1.10.287.950">
    <property type="entry name" value="Methyl-accepting chemotaxis protein"/>
    <property type="match status" value="1"/>
</dbReference>
<accession>A8IG98</accession>
<protein>
    <submittedName>
        <fullName evidence="7">Methyl-accepting chemotaxis sensory transducer</fullName>
    </submittedName>
</protein>
<keyword evidence="4" id="KW-1133">Transmembrane helix</keyword>
<dbReference type="GO" id="GO:0007165">
    <property type="term" value="P:signal transduction"/>
    <property type="evidence" value="ECO:0007669"/>
    <property type="project" value="UniProtKB-KW"/>
</dbReference>
<dbReference type="STRING" id="438753.AZC_0061"/>
<dbReference type="SMART" id="SM00304">
    <property type="entry name" value="HAMP"/>
    <property type="match status" value="1"/>
</dbReference>
<dbReference type="Gene3D" id="6.10.340.10">
    <property type="match status" value="1"/>
</dbReference>
<name>A8IG98_AZOC5</name>
<proteinExistence type="inferred from homology"/>
<dbReference type="KEGG" id="azc:AZC_0061"/>
<dbReference type="Proteomes" id="UP000000270">
    <property type="component" value="Chromosome"/>
</dbReference>
<evidence type="ECO:0000256" key="2">
    <source>
        <dbReference type="ARBA" id="ARBA00029447"/>
    </source>
</evidence>
<keyword evidence="1 3" id="KW-0807">Transducer</keyword>
<dbReference type="eggNOG" id="COG0840">
    <property type="taxonomic scope" value="Bacteria"/>
</dbReference>
<keyword evidence="4" id="KW-0812">Transmembrane</keyword>
<gene>
    <name evidence="7" type="ordered locus">AZC_0061</name>
</gene>
<reference evidence="7 8" key="4">
    <citation type="journal article" date="2009" name="Appl. Environ. Microbiol.">
        <title>Comparative genome-wide transcriptional profiling of Azorhizobium caulinodans ORS571 grown under free-living and symbiotic conditions.</title>
        <authorList>
            <person name="Tsukada S."/>
            <person name="Aono T."/>
            <person name="Akiba N."/>
            <person name="Lee KB."/>
            <person name="Liu CT."/>
            <person name="Toyazaki H."/>
            <person name="Oyaizu H."/>
        </authorList>
    </citation>
    <scope>NUCLEOTIDE SEQUENCE [LARGE SCALE GENOMIC DNA]</scope>
    <source>
        <strain evidence="8">ATCC 43989 / DSM 5975 / JCM 20966 / LMG 6465 / NBRC 14845 / NCIMB 13405 / ORS 571</strain>
    </source>
</reference>
<evidence type="ECO:0000313" key="8">
    <source>
        <dbReference type="Proteomes" id="UP000000270"/>
    </source>
</evidence>
<comment type="similarity">
    <text evidence="2">Belongs to the methyl-accepting chemotaxis (MCP) protein family.</text>
</comment>
<reference evidence="7 8" key="6">
    <citation type="journal article" date="2011" name="Appl. Environ. Microbiol.">
        <title>Involvement of the azorhizobial chromosome partition gene (parA) in the onset of bacteroid differentiation during Sesbania rostrata stem nodule development.</title>
        <authorList>
            <person name="Liu CT."/>
            <person name="Lee KB."/>
            <person name="Wang YS."/>
            <person name="Peng MH."/>
            <person name="Lee KT."/>
            <person name="Suzuki S."/>
            <person name="Suzuki T."/>
            <person name="Oyaizu H."/>
        </authorList>
    </citation>
    <scope>NUCLEOTIDE SEQUENCE [LARGE SCALE GENOMIC DNA]</scope>
    <source>
        <strain evidence="8">ATCC 43989 / DSM 5975 / JCM 20966 / LMG 6465 / NBRC 14845 / NCIMB 13405 / ORS 571</strain>
    </source>
</reference>
<dbReference type="Pfam" id="PF00015">
    <property type="entry name" value="MCPsignal"/>
    <property type="match status" value="1"/>
</dbReference>
<dbReference type="SUPFAM" id="SSF158472">
    <property type="entry name" value="HAMP domain-like"/>
    <property type="match status" value="1"/>
</dbReference>
<dbReference type="GO" id="GO:0016020">
    <property type="term" value="C:membrane"/>
    <property type="evidence" value="ECO:0007669"/>
    <property type="project" value="InterPro"/>
</dbReference>
<dbReference type="Pfam" id="PF00672">
    <property type="entry name" value="HAMP"/>
    <property type="match status" value="1"/>
</dbReference>
<dbReference type="InterPro" id="IPR003660">
    <property type="entry name" value="HAMP_dom"/>
</dbReference>
<dbReference type="EMBL" id="AP009384">
    <property type="protein sequence ID" value="BAF86059.1"/>
    <property type="molecule type" value="Genomic_DNA"/>
</dbReference>
<evidence type="ECO:0000256" key="3">
    <source>
        <dbReference type="PROSITE-ProRule" id="PRU00284"/>
    </source>
</evidence>
<dbReference type="SMART" id="SM00283">
    <property type="entry name" value="MA"/>
    <property type="match status" value="1"/>
</dbReference>
<evidence type="ECO:0000259" key="6">
    <source>
        <dbReference type="PROSITE" id="PS50885"/>
    </source>
</evidence>
<feature type="transmembrane region" description="Helical" evidence="4">
    <location>
        <begin position="311"/>
        <end position="335"/>
    </location>
</feature>
<dbReference type="PRINTS" id="PR00260">
    <property type="entry name" value="CHEMTRNSDUCR"/>
</dbReference>
<reference evidence="7 8" key="5">
    <citation type="journal article" date="2010" name="Appl. Environ. Microbiol.">
        <title>phrR-like gene praR of Azorhizobium caulinodans ORS571 is essential for symbiosis with Sesbania rostrata and is involved in expression of reb genes.</title>
        <authorList>
            <person name="Akiba N."/>
            <person name="Aono T."/>
            <person name="Toyazaki H."/>
            <person name="Sato S."/>
            <person name="Oyaizu H."/>
        </authorList>
    </citation>
    <scope>NUCLEOTIDE SEQUENCE [LARGE SCALE GENOMIC DNA]</scope>
    <source>
        <strain evidence="8">ATCC 43989 / DSM 5975 / JCM 20966 / LMG 6465 / NBRC 14845 / NCIMB 13405 / ORS 571</strain>
    </source>
</reference>
<feature type="transmembrane region" description="Helical" evidence="4">
    <location>
        <begin position="12"/>
        <end position="32"/>
    </location>
</feature>
<evidence type="ECO:0000256" key="1">
    <source>
        <dbReference type="ARBA" id="ARBA00023224"/>
    </source>
</evidence>
<dbReference type="PROSITE" id="PS50885">
    <property type="entry name" value="HAMP"/>
    <property type="match status" value="1"/>
</dbReference>
<reference evidence="8" key="2">
    <citation type="submission" date="2007-04" db="EMBL/GenBank/DDBJ databases">
        <title>Complete genome sequence of the nitrogen-fixing bacterium Azorhizobium caulinodans ORS571.</title>
        <authorList>
            <person name="Lee K.B."/>
            <person name="Backer P.D."/>
            <person name="Aono T."/>
            <person name="Liu C.T."/>
            <person name="Suzuki S."/>
            <person name="Suzuki T."/>
            <person name="Kaneko T."/>
            <person name="Yamada M."/>
            <person name="Tabata S."/>
            <person name="Kupfer D.M."/>
            <person name="Najar F.Z."/>
            <person name="Wiley G.B."/>
            <person name="Roe B."/>
            <person name="Binnewies T."/>
            <person name="Ussery D."/>
            <person name="Vereecke D."/>
            <person name="Gevers D."/>
            <person name="Holsters M."/>
            <person name="Oyaizu H."/>
        </authorList>
    </citation>
    <scope>NUCLEOTIDE SEQUENCE [LARGE SCALE GENOMIC DNA]</scope>
    <source>
        <strain evidence="8">ATCC 43989 / DSM 5975 / JCM 20966 / LMG 6465 / NBRC 14845 / NCIMB 13405 / ORS 571</strain>
    </source>
</reference>
<keyword evidence="8" id="KW-1185">Reference proteome</keyword>
<sequence length="681" mass="71925">MGVPMSRFRLGIGYKLGIVSGILVLLSGSVIISRQIASSRIQAATEASDVQDSILQKIEAAGATITRIQANAKDIRLSFSSNEVDGLLGRVSSDVTKGMDLMDEASDLTQAAATRDAYKAIRTRFGDIGKAVTEIAKAQKLELESFDRRTGITVRWDGALDDAKASLLDLNSRLGENAISDLSLLDRKLQQINLASWRFIATEDTKQLPVIEMNAKAGRATLDSVLQTAGTDPNTEGPVKTVRTFFEEYLKYVQDGVDQVMLKRKILEERLTPASREVAQMIQQASSNAASGSKQADAAAESARTDGMFQILVFSCISIVAAIVAWAYSGFGIALPIRRVSAVMNEISGGNLAAEIPYGTRNDEVGDQARALAVFRDGLIEAERLREERAEEERLAALQRKTEMHDLADRFESAVGAVVDMVATAATNLQTAAQTLTSTAEQTTAQATAVAAAANQATVNVQTVAAAIEELSASAREIGSRLSRSSEVADRAVSEVDHTNGQMTELRTSADQIGNIISLIDNIAGQTNLLALNATIESARAGEAGRGFAVVAQEVKGLAGQTAKATADISERISGIQDSTGDVLGAITGIAHTIAEISEGTTAIAAAMEEQNATTAEVSRNIQQAAAGANEVTSNIAGVERAAQASSNAALQVLSSATDLSHQADALRAEVQNFLRSVRAA</sequence>
<dbReference type="GO" id="GO:0004888">
    <property type="term" value="F:transmembrane signaling receptor activity"/>
    <property type="evidence" value="ECO:0007669"/>
    <property type="project" value="InterPro"/>
</dbReference>
<dbReference type="GO" id="GO:0006935">
    <property type="term" value="P:chemotaxis"/>
    <property type="evidence" value="ECO:0007669"/>
    <property type="project" value="InterPro"/>
</dbReference>
<evidence type="ECO:0000259" key="5">
    <source>
        <dbReference type="PROSITE" id="PS50111"/>
    </source>
</evidence>
<keyword evidence="4" id="KW-0472">Membrane</keyword>
<dbReference type="PANTHER" id="PTHR32089">
    <property type="entry name" value="METHYL-ACCEPTING CHEMOTAXIS PROTEIN MCPB"/>
    <property type="match status" value="1"/>
</dbReference>
<evidence type="ECO:0000313" key="7">
    <source>
        <dbReference type="EMBL" id="BAF86059.1"/>
    </source>
</evidence>
<dbReference type="PANTHER" id="PTHR32089:SF112">
    <property type="entry name" value="LYSOZYME-LIKE PROTEIN-RELATED"/>
    <property type="match status" value="1"/>
</dbReference>
<dbReference type="InterPro" id="IPR004089">
    <property type="entry name" value="MCPsignal_dom"/>
</dbReference>
<feature type="domain" description="Methyl-accepting transducer" evidence="5">
    <location>
        <begin position="418"/>
        <end position="661"/>
    </location>
</feature>
<dbReference type="HOGENOM" id="CLU_000445_107_27_5"/>
<dbReference type="PROSITE" id="PS50111">
    <property type="entry name" value="CHEMOTAXIS_TRANSDUC_2"/>
    <property type="match status" value="1"/>
</dbReference>
<organism evidence="7 8">
    <name type="scientific">Azorhizobium caulinodans (strain ATCC 43989 / DSM 5975 / JCM 20966 / LMG 6465 / NBRC 14845 / NCIMB 13405 / ORS 571)</name>
    <dbReference type="NCBI Taxonomy" id="438753"/>
    <lineage>
        <taxon>Bacteria</taxon>
        <taxon>Pseudomonadati</taxon>
        <taxon>Pseudomonadota</taxon>
        <taxon>Alphaproteobacteria</taxon>
        <taxon>Hyphomicrobiales</taxon>
        <taxon>Xanthobacteraceae</taxon>
        <taxon>Azorhizobium</taxon>
    </lineage>
</organism>
<evidence type="ECO:0000256" key="4">
    <source>
        <dbReference type="SAM" id="Phobius"/>
    </source>
</evidence>
<reference evidence="7 8" key="3">
    <citation type="journal article" date="2008" name="BMC Genomics">
        <title>The genome of the versatile nitrogen fixer Azorhizobium caulinodans ORS571.</title>
        <authorList>
            <person name="Lee KB."/>
            <person name="Backer P.D."/>
            <person name="Aono T."/>
            <person name="Liu CT."/>
            <person name="Suzuki S."/>
            <person name="Suzuki T."/>
            <person name="Kaneko T."/>
            <person name="Yamada M."/>
            <person name="Tabata S."/>
            <person name="Kupfer D.M."/>
            <person name="Najar F.Z."/>
            <person name="Wiley G.B."/>
            <person name="Roe B."/>
            <person name="Binnewies T.T."/>
            <person name="Ussery D.W."/>
            <person name="D'Haeze W."/>
            <person name="Herder J.D."/>
            <person name="Gevers D."/>
            <person name="Vereecke D."/>
            <person name="Holsters M."/>
            <person name="Oyaizu H."/>
        </authorList>
    </citation>
    <scope>NUCLEOTIDE SEQUENCE [LARGE SCALE GENOMIC DNA]</scope>
    <source>
        <strain evidence="8">ATCC 43989 / DSM 5975 / JCM 20966 / LMG 6465 / NBRC 14845 / NCIMB 13405 / ORS 571</strain>
    </source>
</reference>